<dbReference type="RefSeq" id="WP_130413580.1">
    <property type="nucleotide sequence ID" value="NZ_SHKX01000012.1"/>
</dbReference>
<keyword evidence="3" id="KW-1185">Reference proteome</keyword>
<protein>
    <submittedName>
        <fullName evidence="2">tRNA A37 threonylcarbamoyladenosine dehydratase</fullName>
    </submittedName>
</protein>
<sequence>MNTLPASANTSETPEDDYDRRFTGTRRVYGDRTFALFQNAHVIVAGAGGVGSWAIEALARTGIGRLTLIDMDVLVPSNVNRQLPALDGTFGRNKIDVLGERARAINPRLDLRLVDDFLTWDNLPQLMAETPQLVLDCTDDVQAKISMILWCRRRRIPLVVCGAAGGKTDTAQLRVSDLAHTERDPLIAKIRRQLRHDYKFPTNLKEKFGIACVYSNEAVTMPEGASCDANLNCAGYGSAVAVTATMGMMAVSEGLRLMAHRMELAISRGQLPDV</sequence>
<dbReference type="AlphaFoldDB" id="A0A4Q7Z6J7"/>
<dbReference type="PANTHER" id="PTHR43267">
    <property type="entry name" value="TRNA THREONYLCARBAMOYLADENOSINE DEHYDRATASE"/>
    <property type="match status" value="1"/>
</dbReference>
<dbReference type="Pfam" id="PF00899">
    <property type="entry name" value="ThiF"/>
    <property type="match status" value="1"/>
</dbReference>
<dbReference type="GO" id="GO:0061503">
    <property type="term" value="F:tRNA threonylcarbamoyladenosine dehydratase"/>
    <property type="evidence" value="ECO:0007669"/>
    <property type="project" value="TreeGrafter"/>
</dbReference>
<dbReference type="Proteomes" id="UP000292423">
    <property type="component" value="Unassembled WGS sequence"/>
</dbReference>
<proteinExistence type="predicted"/>
<organism evidence="2 3">
    <name type="scientific">Fluviicoccus keumensis</name>
    <dbReference type="NCBI Taxonomy" id="1435465"/>
    <lineage>
        <taxon>Bacteria</taxon>
        <taxon>Pseudomonadati</taxon>
        <taxon>Pseudomonadota</taxon>
        <taxon>Gammaproteobacteria</taxon>
        <taxon>Moraxellales</taxon>
        <taxon>Moraxellaceae</taxon>
        <taxon>Fluviicoccus</taxon>
    </lineage>
</organism>
<gene>
    <name evidence="2" type="ORF">EV700_2164</name>
</gene>
<dbReference type="Gene3D" id="3.40.50.720">
    <property type="entry name" value="NAD(P)-binding Rossmann-like Domain"/>
    <property type="match status" value="1"/>
</dbReference>
<dbReference type="GO" id="GO:0008641">
    <property type="term" value="F:ubiquitin-like modifier activating enzyme activity"/>
    <property type="evidence" value="ECO:0007669"/>
    <property type="project" value="InterPro"/>
</dbReference>
<dbReference type="GO" id="GO:0061504">
    <property type="term" value="P:cyclic threonylcarbamoyladenosine biosynthetic process"/>
    <property type="evidence" value="ECO:0007669"/>
    <property type="project" value="TreeGrafter"/>
</dbReference>
<comment type="caution">
    <text evidence="2">The sequence shown here is derived from an EMBL/GenBank/DDBJ whole genome shotgun (WGS) entry which is preliminary data.</text>
</comment>
<dbReference type="OrthoDB" id="9804150at2"/>
<dbReference type="PANTHER" id="PTHR43267:SF1">
    <property type="entry name" value="TRNA THREONYLCARBAMOYLADENOSINE DEHYDRATASE"/>
    <property type="match status" value="1"/>
</dbReference>
<feature type="domain" description="THIF-type NAD/FAD binding fold" evidence="1">
    <location>
        <begin position="34"/>
        <end position="263"/>
    </location>
</feature>
<evidence type="ECO:0000313" key="3">
    <source>
        <dbReference type="Proteomes" id="UP000292423"/>
    </source>
</evidence>
<dbReference type="SUPFAM" id="SSF69572">
    <property type="entry name" value="Activating enzymes of the ubiquitin-like proteins"/>
    <property type="match status" value="1"/>
</dbReference>
<evidence type="ECO:0000259" key="1">
    <source>
        <dbReference type="Pfam" id="PF00899"/>
    </source>
</evidence>
<name>A0A4Q7Z6J7_9GAMM</name>
<accession>A0A4Q7Z6J7</accession>
<dbReference type="InterPro" id="IPR045886">
    <property type="entry name" value="ThiF/MoeB/HesA"/>
</dbReference>
<dbReference type="CDD" id="cd00755">
    <property type="entry name" value="YgdL_like"/>
    <property type="match status" value="1"/>
</dbReference>
<evidence type="ECO:0000313" key="2">
    <source>
        <dbReference type="EMBL" id="RZU45345.1"/>
    </source>
</evidence>
<dbReference type="InterPro" id="IPR035985">
    <property type="entry name" value="Ubiquitin-activating_enz"/>
</dbReference>
<dbReference type="EMBL" id="SHKX01000012">
    <property type="protein sequence ID" value="RZU45345.1"/>
    <property type="molecule type" value="Genomic_DNA"/>
</dbReference>
<reference evidence="2 3" key="1">
    <citation type="submission" date="2019-02" db="EMBL/GenBank/DDBJ databases">
        <title>Genomic Encyclopedia of Type Strains, Phase IV (KMG-IV): sequencing the most valuable type-strain genomes for metagenomic binning, comparative biology and taxonomic classification.</title>
        <authorList>
            <person name="Goeker M."/>
        </authorList>
    </citation>
    <scope>NUCLEOTIDE SEQUENCE [LARGE SCALE GENOMIC DNA]</scope>
    <source>
        <strain evidence="2 3">DSM 105135</strain>
    </source>
</reference>
<dbReference type="InterPro" id="IPR000594">
    <property type="entry name" value="ThiF_NAD_FAD-bd"/>
</dbReference>